<proteinExistence type="predicted"/>
<dbReference type="Proteomes" id="UP000256805">
    <property type="component" value="Unassembled WGS sequence"/>
</dbReference>
<feature type="compositionally biased region" description="Basic and acidic residues" evidence="1">
    <location>
        <begin position="25"/>
        <end position="46"/>
    </location>
</feature>
<sequence length="105" mass="11389">MAAVFMLCMAAVTGAAPRSAYHDPGAPRRLESLQQPDLRDQPEKLADASANSYTKSPCDAATRSATLLRRLGVEDPDARQFISAPLKWHPALVEPPEVAHRRPAS</sequence>
<protein>
    <submittedName>
        <fullName evidence="2">Uncharacterized protein</fullName>
    </submittedName>
</protein>
<organism evidence="2 3">
    <name type="scientific">Cupriavidus taiwanensis</name>
    <dbReference type="NCBI Taxonomy" id="164546"/>
    <lineage>
        <taxon>Bacteria</taxon>
        <taxon>Pseudomonadati</taxon>
        <taxon>Pseudomonadota</taxon>
        <taxon>Betaproteobacteria</taxon>
        <taxon>Burkholderiales</taxon>
        <taxon>Burkholderiaceae</taxon>
        <taxon>Cupriavidus</taxon>
    </lineage>
</organism>
<gene>
    <name evidence="2" type="ORF">CBM2634_B170024</name>
</gene>
<accession>A0A375J6G6</accession>
<dbReference type="AlphaFoldDB" id="A0A375J6G6"/>
<evidence type="ECO:0000313" key="2">
    <source>
        <dbReference type="EMBL" id="SPS00697.1"/>
    </source>
</evidence>
<dbReference type="EMBL" id="OVTA01000040">
    <property type="protein sequence ID" value="SPS00697.1"/>
    <property type="molecule type" value="Genomic_DNA"/>
</dbReference>
<feature type="region of interest" description="Disordered" evidence="1">
    <location>
        <begin position="17"/>
        <end position="57"/>
    </location>
</feature>
<evidence type="ECO:0000256" key="1">
    <source>
        <dbReference type="SAM" id="MobiDB-lite"/>
    </source>
</evidence>
<evidence type="ECO:0000313" key="3">
    <source>
        <dbReference type="Proteomes" id="UP000256805"/>
    </source>
</evidence>
<name>A0A375J6G6_9BURK</name>
<reference evidence="2 3" key="1">
    <citation type="submission" date="2018-01" db="EMBL/GenBank/DDBJ databases">
        <authorList>
            <person name="Gaut B.S."/>
            <person name="Morton B.R."/>
            <person name="Clegg M.T."/>
            <person name="Duvall M.R."/>
        </authorList>
    </citation>
    <scope>NUCLEOTIDE SEQUENCE [LARGE SCALE GENOMIC DNA]</scope>
    <source>
        <strain evidence="2">Cupriavidus taiwanensis cmp 52</strain>
    </source>
</reference>